<feature type="domain" description="HYR" evidence="4">
    <location>
        <begin position="586"/>
        <end position="670"/>
    </location>
</feature>
<sequence length="867" mass="98651">MTVSRLEGIMGDAGDLAYDWVTQNLYWIQHQRGWIMVTDSTFQYVTPVYKTGSETIDSMTLHAKHRWLFLGVTNKNRPEIRLTDLSGRHIRSLLHFESRLKIVSICVDYTDNRLYWINSDFFNSYVRSSNMDGTQVKQIESSYLKPKYRNIAAYLDTIYLLDVYPYRNFQRGTYHKLWYMTKKGENRFSYQVTDRPGAIAIYSSNEEFSLDEISSIGECDSAPPCDQICLPSLQSVRTCACAIGYQKTSDSTCEPNLLHDDYLLLVDDGFKKIFQVPLDTIHYNYSILPIRSENNVRASIVAVDVRRRLIYWSDKEKSLIGRFVLDGSGVRTLLHGSHAKSLEVDPQSGNIYFLDDDTQFIQMLSNDGSHIKTLLRAENNNTNIQMIALDITNKYIYWTDTRSSKQRGELWRMKFDGRDQRLLLDNLRSPTALTVSHERESLFFVENYVNLHEVSLHHFDTSANTQLPENLKTYVINLPRLAKILDLKVDNWTIYLVDTSQGGVTQYSLRNNSQQNPVGDFFVPQSLSIFKTSYLYDYYNQLPNPCDHSNLCRHFCVMTSYNMSRCECADGFDAAGFNCIPAAGHFDSPPSYGNTCPTDRVVGIFTCQNVTTLHWNPPQWTDDETDEADLFLTSPNIATEYGPGSYYFRYTATDSTGNIGHCSFSVTVTSLTCEKLPLLANNGIQISDDRCEYGKLVYDIFCKVGEMFVRYDEVKNKTITNVCQENGEWSIPDHRLVVCESPTTTTETQVTRLEIVTTISSDSDHKHVASTSPVTSALSTFTDITSSEPVDVSEAIKKPSIEAANAGLGTGPIVAIVIVVLFTVCFTLAVLIMWKRKKSFYYARGDALTDRMHTREVFVESTYANLG</sequence>
<proteinExistence type="predicted"/>
<evidence type="ECO:0000256" key="2">
    <source>
        <dbReference type="PROSITE-ProRule" id="PRU00461"/>
    </source>
</evidence>
<organism evidence="5 6">
    <name type="scientific">Clavelina lepadiformis</name>
    <name type="common">Light-bulb sea squirt</name>
    <name type="synonym">Ascidia lepadiformis</name>
    <dbReference type="NCBI Taxonomy" id="159417"/>
    <lineage>
        <taxon>Eukaryota</taxon>
        <taxon>Metazoa</taxon>
        <taxon>Chordata</taxon>
        <taxon>Tunicata</taxon>
        <taxon>Ascidiacea</taxon>
        <taxon>Aplousobranchia</taxon>
        <taxon>Clavelinidae</taxon>
        <taxon>Clavelina</taxon>
    </lineage>
</organism>
<dbReference type="Proteomes" id="UP001642483">
    <property type="component" value="Unassembled WGS sequence"/>
</dbReference>
<dbReference type="InterPro" id="IPR011042">
    <property type="entry name" value="6-blade_b-propeller_TolB-like"/>
</dbReference>
<evidence type="ECO:0000256" key="3">
    <source>
        <dbReference type="SAM" id="Phobius"/>
    </source>
</evidence>
<dbReference type="InterPro" id="IPR050778">
    <property type="entry name" value="Cueball_EGF_LRP_Nidogen"/>
</dbReference>
<dbReference type="SMART" id="SM00181">
    <property type="entry name" value="EGF"/>
    <property type="match status" value="2"/>
</dbReference>
<keyword evidence="6" id="KW-1185">Reference proteome</keyword>
<dbReference type="PROSITE" id="PS01186">
    <property type="entry name" value="EGF_2"/>
    <property type="match status" value="1"/>
</dbReference>
<gene>
    <name evidence="5" type="ORF">CVLEPA_LOCUS5358</name>
</gene>
<dbReference type="SUPFAM" id="SSF63825">
    <property type="entry name" value="YWTD domain"/>
    <property type="match status" value="2"/>
</dbReference>
<dbReference type="InterPro" id="IPR003410">
    <property type="entry name" value="HYR_dom"/>
</dbReference>
<dbReference type="Gene3D" id="2.120.10.30">
    <property type="entry name" value="TolB, C-terminal domain"/>
    <property type="match status" value="2"/>
</dbReference>
<comment type="caution">
    <text evidence="5">The sequence shown here is derived from an EMBL/GenBank/DDBJ whole genome shotgun (WGS) entry which is preliminary data.</text>
</comment>
<dbReference type="PROSITE" id="PS51120">
    <property type="entry name" value="LDLRB"/>
    <property type="match status" value="1"/>
</dbReference>
<dbReference type="PROSITE" id="PS50825">
    <property type="entry name" value="HYR"/>
    <property type="match status" value="1"/>
</dbReference>
<keyword evidence="3" id="KW-1133">Transmembrane helix</keyword>
<protein>
    <recommendedName>
        <fullName evidence="4">HYR domain-containing protein</fullName>
    </recommendedName>
</protein>
<keyword evidence="3" id="KW-0812">Transmembrane</keyword>
<dbReference type="SMART" id="SM00135">
    <property type="entry name" value="LY"/>
    <property type="match status" value="5"/>
</dbReference>
<dbReference type="PANTHER" id="PTHR46513:SF41">
    <property type="entry name" value="LOW-DENSITY LIPOPROTEIN RECEPTOR-RELATED PROTEIN"/>
    <property type="match status" value="1"/>
</dbReference>
<keyword evidence="3" id="KW-0472">Membrane</keyword>
<evidence type="ECO:0000313" key="6">
    <source>
        <dbReference type="Proteomes" id="UP001642483"/>
    </source>
</evidence>
<evidence type="ECO:0000256" key="1">
    <source>
        <dbReference type="ARBA" id="ARBA00022737"/>
    </source>
</evidence>
<feature type="transmembrane region" description="Helical" evidence="3">
    <location>
        <begin position="813"/>
        <end position="834"/>
    </location>
</feature>
<dbReference type="EMBL" id="CAWYQH010000024">
    <property type="protein sequence ID" value="CAK8675823.1"/>
    <property type="molecule type" value="Genomic_DNA"/>
</dbReference>
<keyword evidence="1" id="KW-0677">Repeat</keyword>
<name>A0ABP0FAH8_CLALP</name>
<evidence type="ECO:0000259" key="4">
    <source>
        <dbReference type="PROSITE" id="PS50825"/>
    </source>
</evidence>
<reference evidence="5 6" key="1">
    <citation type="submission" date="2024-02" db="EMBL/GenBank/DDBJ databases">
        <authorList>
            <person name="Daric V."/>
            <person name="Darras S."/>
        </authorList>
    </citation>
    <scope>NUCLEOTIDE SEQUENCE [LARGE SCALE GENOMIC DNA]</scope>
</reference>
<accession>A0ABP0FAH8</accession>
<dbReference type="PANTHER" id="PTHR46513">
    <property type="entry name" value="VITELLOGENIN RECEPTOR-LIKE PROTEIN-RELATED-RELATED"/>
    <property type="match status" value="1"/>
</dbReference>
<feature type="repeat" description="LDL-receptor class B" evidence="2">
    <location>
        <begin position="394"/>
        <end position="439"/>
    </location>
</feature>
<dbReference type="InterPro" id="IPR000033">
    <property type="entry name" value="LDLR_classB_rpt"/>
</dbReference>
<evidence type="ECO:0000313" key="5">
    <source>
        <dbReference type="EMBL" id="CAK8675823.1"/>
    </source>
</evidence>
<dbReference type="InterPro" id="IPR000742">
    <property type="entry name" value="EGF"/>
</dbReference>